<feature type="domain" description="Multidrug resistance protein MdtA-like beta-barrel" evidence="6">
    <location>
        <begin position="207"/>
        <end position="293"/>
    </location>
</feature>
<feature type="domain" description="Multidrug resistance protein MdtA-like alpha-helical hairpin" evidence="4">
    <location>
        <begin position="103"/>
        <end position="171"/>
    </location>
</feature>
<dbReference type="PROSITE" id="PS51257">
    <property type="entry name" value="PROKAR_LIPOPROTEIN"/>
    <property type="match status" value="1"/>
</dbReference>
<dbReference type="Gene3D" id="2.40.30.170">
    <property type="match status" value="1"/>
</dbReference>
<evidence type="ECO:0000259" key="6">
    <source>
        <dbReference type="Pfam" id="PF25944"/>
    </source>
</evidence>
<evidence type="ECO:0000259" key="5">
    <source>
        <dbReference type="Pfam" id="PF25917"/>
    </source>
</evidence>
<comment type="similarity">
    <text evidence="2">Belongs to the membrane fusion protein (MFP) (TC 8.A.1) family.</text>
</comment>
<feature type="signal peptide" evidence="3">
    <location>
        <begin position="1"/>
        <end position="26"/>
    </location>
</feature>
<name>A0ABQ6DVQ2_9GAMM</name>
<evidence type="ECO:0000256" key="3">
    <source>
        <dbReference type="SAM" id="SignalP"/>
    </source>
</evidence>
<dbReference type="InterPro" id="IPR058625">
    <property type="entry name" value="MdtA-like_BSH"/>
</dbReference>
<keyword evidence="9" id="KW-1185">Reference proteome</keyword>
<keyword evidence="3" id="KW-0732">Signal</keyword>
<reference evidence="9" key="1">
    <citation type="journal article" date="2019" name="Int. J. Syst. Evol. Microbiol.">
        <title>The Global Catalogue of Microorganisms (GCM) 10K type strain sequencing project: providing services to taxonomists for standard genome sequencing and annotation.</title>
        <authorList>
            <consortium name="The Broad Institute Genomics Platform"/>
            <consortium name="The Broad Institute Genome Sequencing Center for Infectious Disease"/>
            <person name="Wu L."/>
            <person name="Ma J."/>
        </authorList>
    </citation>
    <scope>NUCLEOTIDE SEQUENCE [LARGE SCALE GENOMIC DNA]</scope>
    <source>
        <strain evidence="9">NBRC 103166</strain>
    </source>
</reference>
<dbReference type="EMBL" id="BSPQ01000001">
    <property type="protein sequence ID" value="GLS89045.1"/>
    <property type="molecule type" value="Genomic_DNA"/>
</dbReference>
<feature type="chain" id="PRO_5046889665" evidence="3">
    <location>
        <begin position="27"/>
        <end position="383"/>
    </location>
</feature>
<feature type="domain" description="Multidrug resistance protein MdtA-like barrel-sandwich hybrid" evidence="5">
    <location>
        <begin position="62"/>
        <end position="200"/>
    </location>
</feature>
<dbReference type="NCBIfam" id="TIGR01730">
    <property type="entry name" value="RND_mfp"/>
    <property type="match status" value="1"/>
</dbReference>
<comment type="caution">
    <text evidence="8">The sequence shown here is derived from an EMBL/GenBank/DDBJ whole genome shotgun (WGS) entry which is preliminary data.</text>
</comment>
<dbReference type="InterPro" id="IPR058626">
    <property type="entry name" value="MdtA-like_b-barrel"/>
</dbReference>
<dbReference type="Pfam" id="PF25917">
    <property type="entry name" value="BSH_RND"/>
    <property type="match status" value="1"/>
</dbReference>
<evidence type="ECO:0000256" key="2">
    <source>
        <dbReference type="ARBA" id="ARBA00009477"/>
    </source>
</evidence>
<dbReference type="Pfam" id="PF25967">
    <property type="entry name" value="RND-MFP_C"/>
    <property type="match status" value="1"/>
</dbReference>
<accession>A0ABQ6DVQ2</accession>
<dbReference type="Pfam" id="PF25944">
    <property type="entry name" value="Beta-barrel_RND"/>
    <property type="match status" value="1"/>
</dbReference>
<comment type="subcellular location">
    <subcellularLocation>
        <location evidence="1">Cell inner membrane</location>
        <topology evidence="1">Lipid-anchor</topology>
    </subcellularLocation>
</comment>
<evidence type="ECO:0000313" key="9">
    <source>
        <dbReference type="Proteomes" id="UP001157353"/>
    </source>
</evidence>
<dbReference type="InterPro" id="IPR006143">
    <property type="entry name" value="RND_pump_MFP"/>
</dbReference>
<organism evidence="8 9">
    <name type="scientific">Psychromonas marina</name>
    <dbReference type="NCBI Taxonomy" id="88364"/>
    <lineage>
        <taxon>Bacteria</taxon>
        <taxon>Pseudomonadati</taxon>
        <taxon>Pseudomonadota</taxon>
        <taxon>Gammaproteobacteria</taxon>
        <taxon>Alteromonadales</taxon>
        <taxon>Psychromonadaceae</taxon>
        <taxon>Psychromonas</taxon>
    </lineage>
</organism>
<evidence type="ECO:0000256" key="1">
    <source>
        <dbReference type="ARBA" id="ARBA00004519"/>
    </source>
</evidence>
<dbReference type="InterPro" id="IPR058627">
    <property type="entry name" value="MdtA-like_C"/>
</dbReference>
<dbReference type="Gene3D" id="2.40.50.100">
    <property type="match status" value="1"/>
</dbReference>
<proteinExistence type="inferred from homology"/>
<dbReference type="Pfam" id="PF25876">
    <property type="entry name" value="HH_MFP_RND"/>
    <property type="match status" value="1"/>
</dbReference>
<dbReference type="SUPFAM" id="SSF111369">
    <property type="entry name" value="HlyD-like secretion proteins"/>
    <property type="match status" value="1"/>
</dbReference>
<sequence length="383" mass="42098">MNKLPVIRSFAIFPLLLVLSACNDVAVTQTAPPPPSVVVETTQKSNIKPEISFIGRTEATEDVSIRSQVEGVLLKRHFTGGDNVQKGDLLFEIDPIPYQTVVNQQQASLKQAQSAHKIAITRWQRGTRLGKTGAMSEMDIDELTASMSQTESDVAIKQAALETAQLNLSYTKIMAPISGRISRSQVSTGDLITANTIELATLVQLDPIWVNFQISEKLLTQTRDDHQDGSTLSPEDLIVTIELSEKTNYPHTGTIDFIDNRIDQSTGTLAIRAKFINPDALLLPGQYTSISILLPNEKSAMLISQSTVQEEQQGRFVLVVNSDNIIEKRMVTLGNRYGVRWEVLDGLEVGERIVAEGLQKVRVGIAVNATEQTDAPFSSNNEK</sequence>
<protein>
    <submittedName>
        <fullName evidence="8">MexE family multidrug efflux RND transporter periplasmic adaptor subunit</fullName>
    </submittedName>
</protein>
<dbReference type="Gene3D" id="1.10.287.470">
    <property type="entry name" value="Helix hairpin bin"/>
    <property type="match status" value="1"/>
</dbReference>
<evidence type="ECO:0000259" key="4">
    <source>
        <dbReference type="Pfam" id="PF25876"/>
    </source>
</evidence>
<dbReference type="Gene3D" id="2.40.420.20">
    <property type="match status" value="1"/>
</dbReference>
<feature type="domain" description="Multidrug resistance protein MdtA-like C-terminal permuted SH3" evidence="7">
    <location>
        <begin position="300"/>
        <end position="360"/>
    </location>
</feature>
<evidence type="ECO:0000313" key="8">
    <source>
        <dbReference type="EMBL" id="GLS89045.1"/>
    </source>
</evidence>
<dbReference type="PANTHER" id="PTHR30158">
    <property type="entry name" value="ACRA/E-RELATED COMPONENT OF DRUG EFFLUX TRANSPORTER"/>
    <property type="match status" value="1"/>
</dbReference>
<dbReference type="Proteomes" id="UP001157353">
    <property type="component" value="Unassembled WGS sequence"/>
</dbReference>
<evidence type="ECO:0000259" key="7">
    <source>
        <dbReference type="Pfam" id="PF25967"/>
    </source>
</evidence>
<gene>
    <name evidence="8" type="ORF">GCM10007916_01120</name>
</gene>
<dbReference type="InterPro" id="IPR058624">
    <property type="entry name" value="MdtA-like_HH"/>
</dbReference>
<dbReference type="RefSeq" id="WP_284202167.1">
    <property type="nucleotide sequence ID" value="NZ_BSPQ01000001.1"/>
</dbReference>